<reference evidence="3" key="1">
    <citation type="journal article" date="2017" name="Med. Chem. Commun.">
        <title>Nonomuraea sp. ATCC 55076 harbours the largest actinomycete chromosome to date and the kistamicin biosynthetic gene cluster.</title>
        <authorList>
            <person name="Nazari B."/>
            <person name="Forneris C.C."/>
            <person name="Gibson M.I."/>
            <person name="Moon K."/>
            <person name="Schramma K.R."/>
            <person name="Seyedsayamdost M.R."/>
        </authorList>
    </citation>
    <scope>NUCLEOTIDE SEQUENCE [LARGE SCALE GENOMIC DNA]</scope>
    <source>
        <strain evidence="3">ATCC 55076</strain>
    </source>
</reference>
<protein>
    <submittedName>
        <fullName evidence="2">Uncharacterized protein</fullName>
    </submittedName>
</protein>
<evidence type="ECO:0000256" key="1">
    <source>
        <dbReference type="SAM" id="MobiDB-lite"/>
    </source>
</evidence>
<dbReference type="AlphaFoldDB" id="A0A1U9ZX46"/>
<gene>
    <name evidence="2" type="ORF">BKM31_14585</name>
</gene>
<evidence type="ECO:0000313" key="2">
    <source>
        <dbReference type="EMBL" id="AQZ62525.1"/>
    </source>
</evidence>
<name>A0A1U9ZX46_9ACTN</name>
<dbReference type="Proteomes" id="UP000190797">
    <property type="component" value="Chromosome"/>
</dbReference>
<keyword evidence="3" id="KW-1185">Reference proteome</keyword>
<feature type="region of interest" description="Disordered" evidence="1">
    <location>
        <begin position="67"/>
        <end position="86"/>
    </location>
</feature>
<evidence type="ECO:0000313" key="3">
    <source>
        <dbReference type="Proteomes" id="UP000190797"/>
    </source>
</evidence>
<dbReference type="EMBL" id="CP017717">
    <property type="protein sequence ID" value="AQZ62525.1"/>
    <property type="molecule type" value="Genomic_DNA"/>
</dbReference>
<sequence length="124" mass="13128">MRTWAAARARTCGVGSGSAVTFLVGSPCRSSPAGACAVIQVNSADRCARWLLTVAAAIGSPLPSRPGLPAAARWSRQTATSRGVTAESRSWPSPLVIHAMNRARWRVIFPATSAERTPRTARSR</sequence>
<organism evidence="2 3">
    <name type="scientific">[Actinomadura] parvosata subsp. kistnae</name>
    <dbReference type="NCBI Taxonomy" id="1909395"/>
    <lineage>
        <taxon>Bacteria</taxon>
        <taxon>Bacillati</taxon>
        <taxon>Actinomycetota</taxon>
        <taxon>Actinomycetes</taxon>
        <taxon>Streptosporangiales</taxon>
        <taxon>Streptosporangiaceae</taxon>
        <taxon>Nonomuraea</taxon>
    </lineage>
</organism>
<proteinExistence type="predicted"/>
<feature type="compositionally biased region" description="Polar residues" evidence="1">
    <location>
        <begin position="75"/>
        <end position="86"/>
    </location>
</feature>
<accession>A0A1U9ZX46</accession>
<dbReference type="KEGG" id="noa:BKM31_14585"/>